<feature type="region of interest" description="Disordered" evidence="1">
    <location>
        <begin position="567"/>
        <end position="586"/>
    </location>
</feature>
<organism evidence="3 4">
    <name type="scientific">Conexibacter woesei (strain DSM 14684 / CCUG 47730 / CIP 108061 / JCM 11494 / NBRC 100937 / ID131577)</name>
    <dbReference type="NCBI Taxonomy" id="469383"/>
    <lineage>
        <taxon>Bacteria</taxon>
        <taxon>Bacillati</taxon>
        <taxon>Actinomycetota</taxon>
        <taxon>Thermoleophilia</taxon>
        <taxon>Solirubrobacterales</taxon>
        <taxon>Conexibacteraceae</taxon>
        <taxon>Conexibacter</taxon>
    </lineage>
</organism>
<keyword evidence="4" id="KW-1185">Reference proteome</keyword>
<reference evidence="3 4" key="1">
    <citation type="journal article" date="2010" name="Stand. Genomic Sci.">
        <title>Complete genome sequence of Conexibacter woesei type strain (ID131577).</title>
        <authorList>
            <person name="Pukall R."/>
            <person name="Lapidus A."/>
            <person name="Glavina Del Rio T."/>
            <person name="Copeland A."/>
            <person name="Tice H."/>
            <person name="Cheng J.-F."/>
            <person name="Lucas S."/>
            <person name="Chen F."/>
            <person name="Nolan M."/>
            <person name="Bruce D."/>
            <person name="Goodwin L."/>
            <person name="Pitluck S."/>
            <person name="Mavromatis K."/>
            <person name="Ivanova N."/>
            <person name="Ovchinnikova G."/>
            <person name="Pati A."/>
            <person name="Chen A."/>
            <person name="Palaniappan K."/>
            <person name="Land M."/>
            <person name="Hauser L."/>
            <person name="Chang Y.-J."/>
            <person name="Jeffries C.D."/>
            <person name="Chain P."/>
            <person name="Meincke L."/>
            <person name="Sims D."/>
            <person name="Brettin T."/>
            <person name="Detter J.C."/>
            <person name="Rohde M."/>
            <person name="Goeker M."/>
            <person name="Bristow J."/>
            <person name="Eisen J.A."/>
            <person name="Markowitz V."/>
            <person name="Kyrpides N.C."/>
            <person name="Klenk H.-P."/>
            <person name="Hugenholtz P."/>
        </authorList>
    </citation>
    <scope>NUCLEOTIDE SEQUENCE [LARGE SCALE GENOMIC DNA]</scope>
    <source>
        <strain evidence="4">DSM 14684 / CIP 108061 / JCM 11494 / NBRC 100937 / ID131577</strain>
    </source>
</reference>
<reference evidence="4" key="2">
    <citation type="submission" date="2010-01" db="EMBL/GenBank/DDBJ databases">
        <title>The complete genome of Conexibacter woesei DSM 14684.</title>
        <authorList>
            <consortium name="US DOE Joint Genome Institute (JGI-PGF)"/>
            <person name="Lucas S."/>
            <person name="Copeland A."/>
            <person name="Lapidus A."/>
            <person name="Glavina del Rio T."/>
            <person name="Dalin E."/>
            <person name="Tice H."/>
            <person name="Bruce D."/>
            <person name="Goodwin L."/>
            <person name="Pitluck S."/>
            <person name="Kyrpides N."/>
            <person name="Mavromatis K."/>
            <person name="Ivanova N."/>
            <person name="Mikhailova N."/>
            <person name="Chertkov O."/>
            <person name="Brettin T."/>
            <person name="Detter J.C."/>
            <person name="Han C."/>
            <person name="Larimer F."/>
            <person name="Land M."/>
            <person name="Hauser L."/>
            <person name="Markowitz V."/>
            <person name="Cheng J.-F."/>
            <person name="Hugenholtz P."/>
            <person name="Woyke T."/>
            <person name="Wu D."/>
            <person name="Pukall R."/>
            <person name="Steenblock K."/>
            <person name="Schneider S."/>
            <person name="Klenk H.-P."/>
            <person name="Eisen J.A."/>
        </authorList>
    </citation>
    <scope>NUCLEOTIDE SEQUENCE [LARGE SCALE GENOMIC DNA]</scope>
    <source>
        <strain evidence="4">DSM 14684 / CIP 108061 / JCM 11494 / NBRC 100937 / ID131577</strain>
    </source>
</reference>
<accession>D3F3S9</accession>
<feature type="transmembrane region" description="Helical" evidence="2">
    <location>
        <begin position="458"/>
        <end position="476"/>
    </location>
</feature>
<keyword evidence="2" id="KW-0472">Membrane</keyword>
<dbReference type="HOGENOM" id="CLU_465189_0_0_11"/>
<protein>
    <recommendedName>
        <fullName evidence="5">Peptidase M28 domain-containing protein</fullName>
    </recommendedName>
</protein>
<feature type="transmembrane region" description="Helical" evidence="2">
    <location>
        <begin position="351"/>
        <end position="372"/>
    </location>
</feature>
<feature type="transmembrane region" description="Helical" evidence="2">
    <location>
        <begin position="433"/>
        <end position="452"/>
    </location>
</feature>
<dbReference type="KEGG" id="cwo:Cwoe_5904"/>
<dbReference type="RefSeq" id="WP_012937355.1">
    <property type="nucleotide sequence ID" value="NC_013739.1"/>
</dbReference>
<evidence type="ECO:0008006" key="5">
    <source>
        <dbReference type="Google" id="ProtNLM"/>
    </source>
</evidence>
<feature type="transmembrane region" description="Helical" evidence="2">
    <location>
        <begin position="400"/>
        <end position="421"/>
    </location>
</feature>
<keyword evidence="2" id="KW-1133">Transmembrane helix</keyword>
<name>D3F3S9_CONWI</name>
<proteinExistence type="predicted"/>
<dbReference type="SUPFAM" id="SSF53187">
    <property type="entry name" value="Zn-dependent exopeptidases"/>
    <property type="match status" value="1"/>
</dbReference>
<evidence type="ECO:0000256" key="1">
    <source>
        <dbReference type="SAM" id="MobiDB-lite"/>
    </source>
</evidence>
<feature type="transmembrane region" description="Helical" evidence="2">
    <location>
        <begin position="516"/>
        <end position="549"/>
    </location>
</feature>
<dbReference type="Proteomes" id="UP000008229">
    <property type="component" value="Chromosome"/>
</dbReference>
<gene>
    <name evidence="3" type="ordered locus">Cwoe_5904</name>
</gene>
<sequence>MLDPRIYRAAFLPVLFALVLVGFSLRDQPRGVTTTLAPEAFDGDAAFRQLDRLATAAPQREPGSAGDEAVARTVEQGLRTSGFDVSVRRFDAQTSVGKRTVETVIGERTGFSSQRILVVAQRDAIGTGARAQLSGTAALLELARVLGSRTLNRTLVLASVSGGPAAAKELAEHAGGEVDAVIVLGDLAGTRTVRPVVVPWADGEAVAPLELRRTVETAVAAETGAGAGRTRPFHQFTRLAFPLTLGLQGPFNGAGLPAVLLSVGGERPPAADQPVSAERLTTFGRAALRSVSALDGARELPAPEAYITIERKLLPAGPIRLLAIALLLPVLLAAVDGFARVRRRHEPVGRWLRWVGVCALPFVLAVLLVRVMKLTGLLDAAPSVGGTAFAPDAIPRDGTALAALAAVFVLLVLGWFVLRPLVARLLGAVGDPASPGAAAAVLLVLCAVAIAVWIANPYAALVLIPALHLWLLAIAPEVRLHPLAALALFALGLVPPLLVAFAYARQFGLDPLELAWMGLLLVGGGSVGLVAALGWAIVLGCAGAVLAIIVRASGGGPAAEQHVTVRGPKTYAGPGSLGGTESALRR</sequence>
<dbReference type="AlphaFoldDB" id="D3F3S9"/>
<feature type="transmembrane region" description="Helical" evidence="2">
    <location>
        <begin position="483"/>
        <end position="504"/>
    </location>
</feature>
<keyword evidence="2" id="KW-0812">Transmembrane</keyword>
<feature type="transmembrane region" description="Helical" evidence="2">
    <location>
        <begin position="319"/>
        <end position="339"/>
    </location>
</feature>
<evidence type="ECO:0000313" key="4">
    <source>
        <dbReference type="Proteomes" id="UP000008229"/>
    </source>
</evidence>
<evidence type="ECO:0000256" key="2">
    <source>
        <dbReference type="SAM" id="Phobius"/>
    </source>
</evidence>
<dbReference type="eggNOG" id="COG2234">
    <property type="taxonomic scope" value="Bacteria"/>
</dbReference>
<dbReference type="Gene3D" id="3.40.630.10">
    <property type="entry name" value="Zn peptidases"/>
    <property type="match status" value="1"/>
</dbReference>
<dbReference type="STRING" id="469383.Cwoe_5904"/>
<dbReference type="OrthoDB" id="5243108at2"/>
<dbReference type="EMBL" id="CP001854">
    <property type="protein sequence ID" value="ADB54304.1"/>
    <property type="molecule type" value="Genomic_DNA"/>
</dbReference>
<evidence type="ECO:0000313" key="3">
    <source>
        <dbReference type="EMBL" id="ADB54304.1"/>
    </source>
</evidence>